<organism evidence="1 2">
    <name type="scientific">Blautia obeum</name>
    <dbReference type="NCBI Taxonomy" id="40520"/>
    <lineage>
        <taxon>Bacteria</taxon>
        <taxon>Bacillati</taxon>
        <taxon>Bacillota</taxon>
        <taxon>Clostridia</taxon>
        <taxon>Lachnospirales</taxon>
        <taxon>Lachnospiraceae</taxon>
        <taxon>Blautia</taxon>
    </lineage>
</organism>
<evidence type="ECO:0000313" key="2">
    <source>
        <dbReference type="Proteomes" id="UP000095645"/>
    </source>
</evidence>
<name>A0A173YNU5_9FIRM</name>
<dbReference type="Proteomes" id="UP000095645">
    <property type="component" value="Unassembled WGS sequence"/>
</dbReference>
<dbReference type="RefSeq" id="WP_055057481.1">
    <property type="nucleotide sequence ID" value="NZ_CYZP01000004.1"/>
</dbReference>
<sequence length="73" mass="8721">MKEYSRILIEQYCEKYPKTKKAATLQRLVTMSYDIASQPTDYDAISLEKLIERERNPELREALEDLDDFLFGW</sequence>
<protein>
    <submittedName>
        <fullName evidence="1">Uncharacterized protein</fullName>
    </submittedName>
</protein>
<reference evidence="1 2" key="1">
    <citation type="submission" date="2015-09" db="EMBL/GenBank/DDBJ databases">
        <authorList>
            <consortium name="Pathogen Informatics"/>
        </authorList>
    </citation>
    <scope>NUCLEOTIDE SEQUENCE [LARGE SCALE GENOMIC DNA]</scope>
    <source>
        <strain evidence="1 2">2789STDY5834861</strain>
    </source>
</reference>
<evidence type="ECO:0000313" key="1">
    <source>
        <dbReference type="EMBL" id="CUN65017.1"/>
    </source>
</evidence>
<dbReference type="AlphaFoldDB" id="A0A173YNU5"/>
<proteinExistence type="predicted"/>
<dbReference type="EMBL" id="CYZP01000004">
    <property type="protein sequence ID" value="CUN65017.1"/>
    <property type="molecule type" value="Genomic_DNA"/>
</dbReference>
<gene>
    <name evidence="1" type="ORF">ERS852476_00717</name>
</gene>
<accession>A0A173YNU5</accession>